<feature type="compositionally biased region" description="Low complexity" evidence="3">
    <location>
        <begin position="7"/>
        <end position="27"/>
    </location>
</feature>
<name>A0A4V5MLH2_9ACTN</name>
<evidence type="ECO:0000256" key="1">
    <source>
        <dbReference type="ARBA" id="ARBA00004370"/>
    </source>
</evidence>
<evidence type="ECO:0000256" key="3">
    <source>
        <dbReference type="SAM" id="MobiDB-lite"/>
    </source>
</evidence>
<feature type="compositionally biased region" description="Basic and acidic residues" evidence="3">
    <location>
        <begin position="45"/>
        <end position="77"/>
    </location>
</feature>
<dbReference type="PANTHER" id="PTHR37042:SF4">
    <property type="entry name" value="OUTER MEMBRANE PROTEIN RV1973"/>
    <property type="match status" value="1"/>
</dbReference>
<evidence type="ECO:0000313" key="5">
    <source>
        <dbReference type="EMBL" id="TJZ57178.1"/>
    </source>
</evidence>
<gene>
    <name evidence="5" type="ORF">FCH28_06955</name>
</gene>
<keyword evidence="4" id="KW-1133">Transmembrane helix</keyword>
<organism evidence="5 6">
    <name type="scientific">Streptomyces piniterrae</name>
    <dbReference type="NCBI Taxonomy" id="2571125"/>
    <lineage>
        <taxon>Bacteria</taxon>
        <taxon>Bacillati</taxon>
        <taxon>Actinomycetota</taxon>
        <taxon>Actinomycetes</taxon>
        <taxon>Kitasatosporales</taxon>
        <taxon>Streptomycetaceae</taxon>
        <taxon>Streptomyces</taxon>
    </lineage>
</organism>
<dbReference type="PANTHER" id="PTHR37042">
    <property type="entry name" value="OUTER MEMBRANE PROTEIN RV1973"/>
    <property type="match status" value="1"/>
</dbReference>
<evidence type="ECO:0000256" key="2">
    <source>
        <dbReference type="ARBA" id="ARBA00023136"/>
    </source>
</evidence>
<dbReference type="GO" id="GO:0016020">
    <property type="term" value="C:membrane"/>
    <property type="evidence" value="ECO:0007669"/>
    <property type="project" value="UniProtKB-SubCell"/>
</dbReference>
<sequence length="252" mass="26187">MAKLSVRGSAGSGTTRSRSSFAAAARAAAKRAEKAHGSAAEEPAGEPRRRGLIDALKADTSADKAAAEPKPKAKSGSEEATAEPKRRRSGLLGAGLALLVVAGLAATTVLGLDYRDAESAGEARTEALAAAQKAAPAILSYDYRHLDKDFAAARSHITGDFEDKYRKTTTTVVAPTAKRYHGVVKATVAKPASGDPAASVVSASPDKVVVLLFMNQVTNSTQVSGSRVDLNRVRMTLQRTSDGWKVSAVDAL</sequence>
<comment type="caution">
    <text evidence="5">The sequence shown here is derived from an EMBL/GenBank/DDBJ whole genome shotgun (WGS) entry which is preliminary data.</text>
</comment>
<evidence type="ECO:0008006" key="7">
    <source>
        <dbReference type="Google" id="ProtNLM"/>
    </source>
</evidence>
<dbReference type="AlphaFoldDB" id="A0A4V5MLH2"/>
<dbReference type="RefSeq" id="WP_136738797.1">
    <property type="nucleotide sequence ID" value="NZ_SUMB01000002.1"/>
</dbReference>
<protein>
    <recommendedName>
        <fullName evidence="7">Mce-associated membrane protein</fullName>
    </recommendedName>
</protein>
<dbReference type="Proteomes" id="UP000308697">
    <property type="component" value="Unassembled WGS sequence"/>
</dbReference>
<comment type="subcellular location">
    <subcellularLocation>
        <location evidence="1">Membrane</location>
    </subcellularLocation>
</comment>
<keyword evidence="6" id="KW-1185">Reference proteome</keyword>
<keyword evidence="2 4" id="KW-0472">Membrane</keyword>
<reference evidence="5 6" key="1">
    <citation type="submission" date="2019-04" db="EMBL/GenBank/DDBJ databases">
        <title>Streptomyces piniterrae sp. nov., a heliquinomycin-producing actinomycete isolated from rhizosphere soil of Pinus yunnanensis.</title>
        <authorList>
            <person name="Zhuang X."/>
            <person name="Zhao J."/>
        </authorList>
    </citation>
    <scope>NUCLEOTIDE SEQUENCE [LARGE SCALE GENOMIC DNA]</scope>
    <source>
        <strain evidence="6">jys28</strain>
    </source>
</reference>
<feature type="region of interest" description="Disordered" evidence="3">
    <location>
        <begin position="1"/>
        <end position="87"/>
    </location>
</feature>
<proteinExistence type="predicted"/>
<evidence type="ECO:0000313" key="6">
    <source>
        <dbReference type="Proteomes" id="UP000308697"/>
    </source>
</evidence>
<dbReference type="EMBL" id="SUMB01000002">
    <property type="protein sequence ID" value="TJZ57178.1"/>
    <property type="molecule type" value="Genomic_DNA"/>
</dbReference>
<evidence type="ECO:0000256" key="4">
    <source>
        <dbReference type="SAM" id="Phobius"/>
    </source>
</evidence>
<feature type="transmembrane region" description="Helical" evidence="4">
    <location>
        <begin position="91"/>
        <end position="112"/>
    </location>
</feature>
<accession>A0A4V5MLH2</accession>
<dbReference type="OrthoDB" id="3536396at2"/>
<keyword evidence="4" id="KW-0812">Transmembrane</keyword>